<evidence type="ECO:0000313" key="1">
    <source>
        <dbReference type="EMBL" id="KAK3079523.1"/>
    </source>
</evidence>
<accession>A0ACC3DSK2</accession>
<evidence type="ECO:0000313" key="2">
    <source>
        <dbReference type="Proteomes" id="UP001186974"/>
    </source>
</evidence>
<organism evidence="1 2">
    <name type="scientific">Coniosporium uncinatum</name>
    <dbReference type="NCBI Taxonomy" id="93489"/>
    <lineage>
        <taxon>Eukaryota</taxon>
        <taxon>Fungi</taxon>
        <taxon>Dikarya</taxon>
        <taxon>Ascomycota</taxon>
        <taxon>Pezizomycotina</taxon>
        <taxon>Dothideomycetes</taxon>
        <taxon>Dothideomycetes incertae sedis</taxon>
        <taxon>Coniosporium</taxon>
    </lineage>
</organism>
<protein>
    <submittedName>
        <fullName evidence="1">Uncharacterized protein</fullName>
    </submittedName>
</protein>
<proteinExistence type="predicted"/>
<dbReference type="EMBL" id="JAWDJW010001090">
    <property type="protein sequence ID" value="KAK3079523.1"/>
    <property type="molecule type" value="Genomic_DNA"/>
</dbReference>
<sequence length="272" mass="29935">MELKGKQADTNARYTYTPPELPGDPSAIKKHSFSAVLQGEMSSKKRARDTEDDDLHTPEDRTSKQRRTSPAPALQQAAAKSSSLPSGSGETVKSIAEDSQTSAEDAGAGTPKVRTAQPAPPKDVSEEAQLSRDTTVPNPLQIIPQKSYRPETEDQYAAGPEAKRCRFDDYEMTPRWAETYKPTSAERARYPEPHELPVEWCIYMSTAPAGYRYLSAVKDYHTLAQPREIQWLLAQQYHSAPQTPSASALAASADGFIKPAAPSPNLLSLKRY</sequence>
<comment type="caution">
    <text evidence="1">The sequence shown here is derived from an EMBL/GenBank/DDBJ whole genome shotgun (WGS) entry which is preliminary data.</text>
</comment>
<reference evidence="1" key="1">
    <citation type="submission" date="2024-09" db="EMBL/GenBank/DDBJ databases">
        <title>Black Yeasts Isolated from many extreme environments.</title>
        <authorList>
            <person name="Coleine C."/>
            <person name="Stajich J.E."/>
            <person name="Selbmann L."/>
        </authorList>
    </citation>
    <scope>NUCLEOTIDE SEQUENCE</scope>
    <source>
        <strain evidence="1">CCFEE 5737</strain>
    </source>
</reference>
<dbReference type="Proteomes" id="UP001186974">
    <property type="component" value="Unassembled WGS sequence"/>
</dbReference>
<name>A0ACC3DSK2_9PEZI</name>
<gene>
    <name evidence="1" type="ORF">LTS18_004644</name>
</gene>
<keyword evidence="2" id="KW-1185">Reference proteome</keyword>